<dbReference type="InterPro" id="IPR015421">
    <property type="entry name" value="PyrdxlP-dep_Trfase_major"/>
</dbReference>
<evidence type="ECO:0000313" key="6">
    <source>
        <dbReference type="EMBL" id="GAL64153.1"/>
    </source>
</evidence>
<dbReference type="GO" id="GO:0000271">
    <property type="term" value="P:polysaccharide biosynthetic process"/>
    <property type="evidence" value="ECO:0007669"/>
    <property type="project" value="TreeGrafter"/>
</dbReference>
<dbReference type="RefSeq" id="WP_042505931.1">
    <property type="nucleotide sequence ID" value="NZ_BBNQ01000016.1"/>
</dbReference>
<evidence type="ECO:0000256" key="1">
    <source>
        <dbReference type="ARBA" id="ARBA00022898"/>
    </source>
</evidence>
<dbReference type="PANTHER" id="PTHR30244:SF36">
    <property type="entry name" value="3-OXO-GLUCOSE-6-PHOSPHATE:GLUTAMATE AMINOTRANSFERASE"/>
    <property type="match status" value="1"/>
</dbReference>
<dbReference type="OrthoDB" id="9804264at2"/>
<dbReference type="Gene3D" id="3.40.640.10">
    <property type="entry name" value="Type I PLP-dependent aspartate aminotransferase-like (Major domain)"/>
    <property type="match status" value="1"/>
</dbReference>
<gene>
    <name evidence="6" type="ORF">JCM19300_2306</name>
</gene>
<dbReference type="CDD" id="cd00616">
    <property type="entry name" value="AHBA_syn"/>
    <property type="match status" value="1"/>
</dbReference>
<protein>
    <submittedName>
        <fullName evidence="6">Aminotransferase</fullName>
    </submittedName>
</protein>
<evidence type="ECO:0000256" key="3">
    <source>
        <dbReference type="PIRSR" id="PIRSR000390-1"/>
    </source>
</evidence>
<feature type="active site" description="Proton acceptor" evidence="3">
    <location>
        <position position="190"/>
    </location>
</feature>
<evidence type="ECO:0000256" key="5">
    <source>
        <dbReference type="RuleBase" id="RU004508"/>
    </source>
</evidence>
<dbReference type="Proteomes" id="UP000029644">
    <property type="component" value="Unassembled WGS sequence"/>
</dbReference>
<dbReference type="SUPFAM" id="SSF53383">
    <property type="entry name" value="PLP-dependent transferases"/>
    <property type="match status" value="1"/>
</dbReference>
<dbReference type="InterPro" id="IPR000653">
    <property type="entry name" value="DegT/StrS_aminotransferase"/>
</dbReference>
<comment type="similarity">
    <text evidence="2 5">Belongs to the DegT/DnrJ/EryC1 family.</text>
</comment>
<proteinExistence type="inferred from homology"/>
<feature type="modified residue" description="N6-(pyridoxal phosphate)lysine" evidence="4">
    <location>
        <position position="190"/>
    </location>
</feature>
<dbReference type="PIRSF" id="PIRSF000390">
    <property type="entry name" value="PLP_StrS"/>
    <property type="match status" value="1"/>
</dbReference>
<dbReference type="AlphaFoldDB" id="A0A090VJC5"/>
<keyword evidence="6" id="KW-0032">Aminotransferase</keyword>
<sequence>MIKFLDLKLINNNFEKEFKARFDAFLNSGQYILGEEVLKFEEQFAAYCGVKHCIGVSSGLDALQLIFEAYKLLGKLKEGDEVIVPANTYIATILAISNTRLVPVLVEPNIDTYNIDVSKIESAITEKTKAVLGVHLYGQLYNVERLEEVCKINNLLLIEDAAQAHGAQYIDGRRAGNVSDAGAFSFYPTKNLGALGDAGAVTTNDTELAEAIFKLRNYGRTSTYRNDIKGFNCRLDELQATFLSVKLKHLDSDNLKRNKLANLYLNNINNSKITLPYFSGEKDHVFHQFVVRCEERGKFVDYTKNCDIQTSVHYPIPPHKQKAFYGYNTLSLRVTEKMHKTVVSLPLHPALKIKEINKIVKAVNKF</sequence>
<evidence type="ECO:0000256" key="4">
    <source>
        <dbReference type="PIRSR" id="PIRSR000390-2"/>
    </source>
</evidence>
<name>A0A090VJC5_9FLAO</name>
<organism evidence="6 7">
    <name type="scientific">Algibacter lectus</name>
    <dbReference type="NCBI Taxonomy" id="221126"/>
    <lineage>
        <taxon>Bacteria</taxon>
        <taxon>Pseudomonadati</taxon>
        <taxon>Bacteroidota</taxon>
        <taxon>Flavobacteriia</taxon>
        <taxon>Flavobacteriales</taxon>
        <taxon>Flavobacteriaceae</taxon>
        <taxon>Algibacter</taxon>
    </lineage>
</organism>
<dbReference type="InterPro" id="IPR015422">
    <property type="entry name" value="PyrdxlP-dep_Trfase_small"/>
</dbReference>
<evidence type="ECO:0000313" key="7">
    <source>
        <dbReference type="Proteomes" id="UP000029644"/>
    </source>
</evidence>
<dbReference type="GO" id="GO:0030170">
    <property type="term" value="F:pyridoxal phosphate binding"/>
    <property type="evidence" value="ECO:0007669"/>
    <property type="project" value="TreeGrafter"/>
</dbReference>
<reference evidence="6 7" key="1">
    <citation type="journal article" date="2014" name="Genome Announc.">
        <title>Draft Genome Sequences of Marine Flavobacterium Algibacter lectus Strains SS8 and NR4.</title>
        <authorList>
            <person name="Takatani N."/>
            <person name="Nakanishi M."/>
            <person name="Meirelles P."/>
            <person name="Mino S."/>
            <person name="Suda W."/>
            <person name="Oshima K."/>
            <person name="Hattori M."/>
            <person name="Ohkuma M."/>
            <person name="Hosokawa M."/>
            <person name="Miyashita K."/>
            <person name="Thompson F.L."/>
            <person name="Niwa A."/>
            <person name="Sawabe T."/>
            <person name="Sawabe T."/>
        </authorList>
    </citation>
    <scope>NUCLEOTIDE SEQUENCE [LARGE SCALE GENOMIC DNA]</scope>
    <source>
        <strain evidence="6 7">JCM 19300</strain>
    </source>
</reference>
<dbReference type="Gene3D" id="3.90.1150.10">
    <property type="entry name" value="Aspartate Aminotransferase, domain 1"/>
    <property type="match status" value="1"/>
</dbReference>
<dbReference type="PANTHER" id="PTHR30244">
    <property type="entry name" value="TRANSAMINASE"/>
    <property type="match status" value="1"/>
</dbReference>
<comment type="caution">
    <text evidence="6">The sequence shown here is derived from an EMBL/GenBank/DDBJ whole genome shotgun (WGS) entry which is preliminary data.</text>
</comment>
<keyword evidence="6" id="KW-0808">Transferase</keyword>
<dbReference type="EMBL" id="BBNQ01000016">
    <property type="protein sequence ID" value="GAL64153.1"/>
    <property type="molecule type" value="Genomic_DNA"/>
</dbReference>
<dbReference type="InterPro" id="IPR015424">
    <property type="entry name" value="PyrdxlP-dep_Trfase"/>
</dbReference>
<evidence type="ECO:0000256" key="2">
    <source>
        <dbReference type="ARBA" id="ARBA00037999"/>
    </source>
</evidence>
<dbReference type="GO" id="GO:0008483">
    <property type="term" value="F:transaminase activity"/>
    <property type="evidence" value="ECO:0007669"/>
    <property type="project" value="UniProtKB-KW"/>
</dbReference>
<accession>A0A090VJC5</accession>
<dbReference type="Pfam" id="PF01041">
    <property type="entry name" value="DegT_DnrJ_EryC1"/>
    <property type="match status" value="1"/>
</dbReference>
<keyword evidence="1 4" id="KW-0663">Pyridoxal phosphate</keyword>